<dbReference type="OrthoDB" id="5593818at2759"/>
<evidence type="ECO:0000313" key="2">
    <source>
        <dbReference type="EMBL" id="CAB4255915.1"/>
    </source>
</evidence>
<sequence length="202" mass="23513">MSEQSITVRAPKVFLESNLNFPNVDTTVTEVTVTRARCIDPTLLDSFLRTMRHGSDDIIKQKINNVTEKGSTLRSKNEKCGDFVRTELYPNWKERSKVISYCQEQATLMKQELDDKYILNDQESNGPQVATRIDPYAERDWKTDQQARFRQWKSVCGWVQNNLQIESILRTTSEGILNQRCDANQKYLNDFQEFMTKQTTGK</sequence>
<dbReference type="AlphaFoldDB" id="A0A8H2VIA7"/>
<evidence type="ECO:0000256" key="1">
    <source>
        <dbReference type="ARBA" id="ARBA00024204"/>
    </source>
</evidence>
<gene>
    <name evidence="2" type="ORF">KABA2_07S07370</name>
</gene>
<dbReference type="PANTHER" id="PTHR31905">
    <property type="entry name" value="COILED-COIL DOMAIN-CONTAINING PROTEIN 58"/>
    <property type="match status" value="1"/>
</dbReference>
<dbReference type="Pfam" id="PF09774">
    <property type="entry name" value="MIX23"/>
    <property type="match status" value="1"/>
</dbReference>
<dbReference type="PIRSF" id="PIRSF022603">
    <property type="entry name" value="UCP022603"/>
    <property type="match status" value="1"/>
</dbReference>
<organism evidence="2 3">
    <name type="scientific">Maudiozyma barnettii</name>
    <dbReference type="NCBI Taxonomy" id="61262"/>
    <lineage>
        <taxon>Eukaryota</taxon>
        <taxon>Fungi</taxon>
        <taxon>Dikarya</taxon>
        <taxon>Ascomycota</taxon>
        <taxon>Saccharomycotina</taxon>
        <taxon>Saccharomycetes</taxon>
        <taxon>Saccharomycetales</taxon>
        <taxon>Saccharomycetaceae</taxon>
        <taxon>Maudiozyma</taxon>
    </lineage>
</organism>
<evidence type="ECO:0008006" key="4">
    <source>
        <dbReference type="Google" id="ProtNLM"/>
    </source>
</evidence>
<dbReference type="GeneID" id="64858979"/>
<accession>A0A8H2VIA7</accession>
<dbReference type="PANTHER" id="PTHR31905:SF2">
    <property type="entry name" value="PROTEIN MIX23"/>
    <property type="match status" value="1"/>
</dbReference>
<dbReference type="Proteomes" id="UP000644660">
    <property type="component" value="Unassembled WGS sequence"/>
</dbReference>
<dbReference type="InterPro" id="IPR019171">
    <property type="entry name" value="MIX23"/>
</dbReference>
<dbReference type="InterPro" id="IPR016805">
    <property type="entry name" value="MIX23_fungal"/>
</dbReference>
<keyword evidence="3" id="KW-1185">Reference proteome</keyword>
<reference evidence="2 3" key="1">
    <citation type="submission" date="2020-05" db="EMBL/GenBank/DDBJ databases">
        <authorList>
            <person name="Casaregola S."/>
            <person name="Devillers H."/>
            <person name="Grondin C."/>
        </authorList>
    </citation>
    <scope>NUCLEOTIDE SEQUENCE [LARGE SCALE GENOMIC DNA]</scope>
    <source>
        <strain evidence="2 3">CLIB 1767</strain>
    </source>
</reference>
<comment type="caution">
    <text evidence="2">The sequence shown here is derived from an EMBL/GenBank/DDBJ whole genome shotgun (WGS) entry which is preliminary data.</text>
</comment>
<proteinExistence type="inferred from homology"/>
<dbReference type="GO" id="GO:0005758">
    <property type="term" value="C:mitochondrial intermembrane space"/>
    <property type="evidence" value="ECO:0007669"/>
    <property type="project" value="InterPro"/>
</dbReference>
<dbReference type="RefSeq" id="XP_041407759.1">
    <property type="nucleotide sequence ID" value="XM_041551825.1"/>
</dbReference>
<dbReference type="EMBL" id="CAEFZW010000007">
    <property type="protein sequence ID" value="CAB4255915.1"/>
    <property type="molecule type" value="Genomic_DNA"/>
</dbReference>
<evidence type="ECO:0000313" key="3">
    <source>
        <dbReference type="Proteomes" id="UP000644660"/>
    </source>
</evidence>
<name>A0A8H2VIA7_9SACH</name>
<protein>
    <recommendedName>
        <fullName evidence="4">Mitochondrial intermembrane space cysteine motif-containing protein MIX23</fullName>
    </recommendedName>
</protein>
<comment type="similarity">
    <text evidence="1">Belongs to the MIX23 family.</text>
</comment>